<dbReference type="Pfam" id="PF07714">
    <property type="entry name" value="PK_Tyr_Ser-Thr"/>
    <property type="match status" value="1"/>
</dbReference>
<accession>A0A3S3Q8N2</accession>
<dbReference type="InterPro" id="IPR045274">
    <property type="entry name" value="WAK-like"/>
</dbReference>
<gene>
    <name evidence="4" type="ORF">CKAN_01014400</name>
</gene>
<dbReference type="Gene3D" id="1.10.510.10">
    <property type="entry name" value="Transferase(Phosphotransferase) domain 1"/>
    <property type="match status" value="1"/>
</dbReference>
<keyword evidence="4" id="KW-0675">Receptor</keyword>
<dbReference type="FunFam" id="1.10.510.10:FF:000084">
    <property type="entry name" value="Wall-associated receptor kinase 2"/>
    <property type="match status" value="1"/>
</dbReference>
<name>A0A3S3Q8N2_9MAGN</name>
<dbReference type="AlphaFoldDB" id="A0A3S3Q8N2"/>
<feature type="domain" description="Protein kinase" evidence="3">
    <location>
        <begin position="87"/>
        <end position="369"/>
    </location>
</feature>
<dbReference type="PANTHER" id="PTHR27005:SF466">
    <property type="entry name" value="NON-FUNCTIONAL PSEUDOKINASE ZED1-LIKE"/>
    <property type="match status" value="1"/>
</dbReference>
<comment type="caution">
    <text evidence="4">The sequence shown here is derived from an EMBL/GenBank/DDBJ whole genome shotgun (WGS) entry which is preliminary data.</text>
</comment>
<dbReference type="InterPro" id="IPR001245">
    <property type="entry name" value="Ser-Thr/Tyr_kinase_cat_dom"/>
</dbReference>
<dbReference type="Proteomes" id="UP000283530">
    <property type="component" value="Unassembled WGS sequence"/>
</dbReference>
<evidence type="ECO:0000313" key="5">
    <source>
        <dbReference type="Proteomes" id="UP000283530"/>
    </source>
</evidence>
<evidence type="ECO:0000256" key="2">
    <source>
        <dbReference type="ARBA" id="ARBA00022840"/>
    </source>
</evidence>
<keyword evidence="4" id="KW-0808">Transferase</keyword>
<proteinExistence type="predicted"/>
<protein>
    <submittedName>
        <fullName evidence="4">Wall-associated receptor kinase 2-like protein</fullName>
    </submittedName>
</protein>
<dbReference type="SUPFAM" id="SSF56112">
    <property type="entry name" value="Protein kinase-like (PK-like)"/>
    <property type="match status" value="1"/>
</dbReference>
<dbReference type="GO" id="GO:0007166">
    <property type="term" value="P:cell surface receptor signaling pathway"/>
    <property type="evidence" value="ECO:0007669"/>
    <property type="project" value="InterPro"/>
</dbReference>
<dbReference type="InterPro" id="IPR008271">
    <property type="entry name" value="Ser/Thr_kinase_AS"/>
</dbReference>
<dbReference type="InterPro" id="IPR011009">
    <property type="entry name" value="Kinase-like_dom_sf"/>
</dbReference>
<dbReference type="Gene3D" id="3.30.200.20">
    <property type="entry name" value="Phosphorylase Kinase, domain 1"/>
    <property type="match status" value="1"/>
</dbReference>
<sequence>MKENRPKDLDFGFRLISQATQMVIRSLMSRLCNFSCGNGRQEKRERELCYLKNGARLLQELIANCEGEAKQLQFFFLKELSKATNNFDRRHILSSRNNQTTYEGSHEGRTIAFRQSDIHSEHIIDCVFNEIVMLSQINHRNVLRILGGCFETETPMPVFEFIRNESLYQYLHEKYHSSRMSWENRLRIATEVADAIAYLHTGTTKPIVHRDIKSSNILLDEHYTAKLIDFELSIAIPLGETCIKSSVVGTVGSIDPHYSSTGRLTEKCDVYSFGVLLLELLTGKKTVEQRDTGEHGGFLLVDFVISSIKENQLHLIFESSILKDSNMKQLMACAELAMKCIRWMPDERPTMKEVAQELRQIKKSFEEAL</sequence>
<dbReference type="PROSITE" id="PS00108">
    <property type="entry name" value="PROTEIN_KINASE_ST"/>
    <property type="match status" value="1"/>
</dbReference>
<keyword evidence="4" id="KW-0418">Kinase</keyword>
<keyword evidence="1" id="KW-0547">Nucleotide-binding</keyword>
<dbReference type="GO" id="GO:0005524">
    <property type="term" value="F:ATP binding"/>
    <property type="evidence" value="ECO:0007669"/>
    <property type="project" value="UniProtKB-KW"/>
</dbReference>
<organism evidence="4 5">
    <name type="scientific">Cinnamomum micranthum f. kanehirae</name>
    <dbReference type="NCBI Taxonomy" id="337451"/>
    <lineage>
        <taxon>Eukaryota</taxon>
        <taxon>Viridiplantae</taxon>
        <taxon>Streptophyta</taxon>
        <taxon>Embryophyta</taxon>
        <taxon>Tracheophyta</taxon>
        <taxon>Spermatophyta</taxon>
        <taxon>Magnoliopsida</taxon>
        <taxon>Magnoliidae</taxon>
        <taxon>Laurales</taxon>
        <taxon>Lauraceae</taxon>
        <taxon>Cinnamomum</taxon>
    </lineage>
</organism>
<keyword evidence="2" id="KW-0067">ATP-binding</keyword>
<dbReference type="InterPro" id="IPR000719">
    <property type="entry name" value="Prot_kinase_dom"/>
</dbReference>
<evidence type="ECO:0000256" key="1">
    <source>
        <dbReference type="ARBA" id="ARBA00022741"/>
    </source>
</evidence>
<keyword evidence="5" id="KW-1185">Reference proteome</keyword>
<reference evidence="4 5" key="1">
    <citation type="journal article" date="2019" name="Nat. Plants">
        <title>Stout camphor tree genome fills gaps in understanding of flowering plant genome evolution.</title>
        <authorList>
            <person name="Chaw S.M."/>
            <person name="Liu Y.C."/>
            <person name="Wu Y.W."/>
            <person name="Wang H.Y."/>
            <person name="Lin C.I."/>
            <person name="Wu C.S."/>
            <person name="Ke H.M."/>
            <person name="Chang L.Y."/>
            <person name="Hsu C.Y."/>
            <person name="Yang H.T."/>
            <person name="Sudianto E."/>
            <person name="Hsu M.H."/>
            <person name="Wu K.P."/>
            <person name="Wang L.N."/>
            <person name="Leebens-Mack J.H."/>
            <person name="Tsai I.J."/>
        </authorList>
    </citation>
    <scope>NUCLEOTIDE SEQUENCE [LARGE SCALE GENOMIC DNA]</scope>
    <source>
        <strain evidence="5">cv. Chaw 1501</strain>
        <tissue evidence="4">Young leaves</tissue>
    </source>
</reference>
<dbReference type="PANTHER" id="PTHR27005">
    <property type="entry name" value="WALL-ASSOCIATED RECEPTOR KINASE-LIKE 21"/>
    <property type="match status" value="1"/>
</dbReference>
<dbReference type="GO" id="GO:0004674">
    <property type="term" value="F:protein serine/threonine kinase activity"/>
    <property type="evidence" value="ECO:0007669"/>
    <property type="project" value="TreeGrafter"/>
</dbReference>
<evidence type="ECO:0000259" key="3">
    <source>
        <dbReference type="PROSITE" id="PS50011"/>
    </source>
</evidence>
<dbReference type="SMART" id="SM00220">
    <property type="entry name" value="S_TKc"/>
    <property type="match status" value="1"/>
</dbReference>
<dbReference type="GO" id="GO:0005886">
    <property type="term" value="C:plasma membrane"/>
    <property type="evidence" value="ECO:0007669"/>
    <property type="project" value="TreeGrafter"/>
</dbReference>
<evidence type="ECO:0000313" key="4">
    <source>
        <dbReference type="EMBL" id="RWR81458.1"/>
    </source>
</evidence>
<dbReference type="PROSITE" id="PS50011">
    <property type="entry name" value="PROTEIN_KINASE_DOM"/>
    <property type="match status" value="1"/>
</dbReference>
<dbReference type="OrthoDB" id="75710at2759"/>
<dbReference type="EMBL" id="QPKB01000003">
    <property type="protein sequence ID" value="RWR81458.1"/>
    <property type="molecule type" value="Genomic_DNA"/>
</dbReference>